<dbReference type="InterPro" id="IPR004843">
    <property type="entry name" value="Calcineurin-like_PHP"/>
</dbReference>
<dbReference type="Gene3D" id="3.60.21.10">
    <property type="match status" value="1"/>
</dbReference>
<evidence type="ECO:0000313" key="2">
    <source>
        <dbReference type="EMBL" id="TFI59912.1"/>
    </source>
</evidence>
<dbReference type="InterPro" id="IPR050126">
    <property type="entry name" value="Ap4A_hydrolase"/>
</dbReference>
<dbReference type="OrthoDB" id="9807890at2"/>
<accession>A0A4Y8ZWZ7</accession>
<dbReference type="InterPro" id="IPR029052">
    <property type="entry name" value="Metallo-depent_PP-like"/>
</dbReference>
<dbReference type="SUPFAM" id="SSF56300">
    <property type="entry name" value="Metallo-dependent phosphatases"/>
    <property type="match status" value="1"/>
</dbReference>
<dbReference type="Proteomes" id="UP000298213">
    <property type="component" value="Unassembled WGS sequence"/>
</dbReference>
<dbReference type="GO" id="GO:0016791">
    <property type="term" value="F:phosphatase activity"/>
    <property type="evidence" value="ECO:0007669"/>
    <property type="project" value="TreeGrafter"/>
</dbReference>
<dbReference type="GO" id="GO:0008803">
    <property type="term" value="F:bis(5'-nucleosyl)-tetraphosphatase (symmetrical) activity"/>
    <property type="evidence" value="ECO:0007669"/>
    <property type="project" value="TreeGrafter"/>
</dbReference>
<gene>
    <name evidence="2" type="ORF">E2493_01275</name>
</gene>
<comment type="caution">
    <text evidence="2">The sequence shown here is derived from an EMBL/GenBank/DDBJ whole genome shotgun (WGS) entry which is preliminary data.</text>
</comment>
<dbReference type="CDD" id="cd00144">
    <property type="entry name" value="MPP_PPP_family"/>
    <property type="match status" value="1"/>
</dbReference>
<feature type="domain" description="Calcineurin-like phosphoesterase" evidence="1">
    <location>
        <begin position="39"/>
        <end position="230"/>
    </location>
</feature>
<protein>
    <submittedName>
        <fullName evidence="2">Serine/threonine protein phosphatase</fullName>
    </submittedName>
</protein>
<dbReference type="PANTHER" id="PTHR42850">
    <property type="entry name" value="METALLOPHOSPHOESTERASE"/>
    <property type="match status" value="1"/>
</dbReference>
<dbReference type="EMBL" id="SPDV01000002">
    <property type="protein sequence ID" value="TFI59912.1"/>
    <property type="molecule type" value="Genomic_DNA"/>
</dbReference>
<dbReference type="AlphaFoldDB" id="A0A4Y8ZWZ7"/>
<dbReference type="Pfam" id="PF00149">
    <property type="entry name" value="Metallophos"/>
    <property type="match status" value="1"/>
</dbReference>
<organism evidence="2 3">
    <name type="scientific">Sphingomonas parva</name>
    <dbReference type="NCBI Taxonomy" id="2555898"/>
    <lineage>
        <taxon>Bacteria</taxon>
        <taxon>Pseudomonadati</taxon>
        <taxon>Pseudomonadota</taxon>
        <taxon>Alphaproteobacteria</taxon>
        <taxon>Sphingomonadales</taxon>
        <taxon>Sphingomonadaceae</taxon>
        <taxon>Sphingomonas</taxon>
    </lineage>
</organism>
<reference evidence="2 3" key="1">
    <citation type="submission" date="2019-03" db="EMBL/GenBank/DDBJ databases">
        <title>Genome sequence of Sphingomonas sp. 17J27-24.</title>
        <authorList>
            <person name="Kim M."/>
            <person name="Maeng S."/>
            <person name="Sathiyaraj S."/>
        </authorList>
    </citation>
    <scope>NUCLEOTIDE SEQUENCE [LARGE SCALE GENOMIC DNA]</scope>
    <source>
        <strain evidence="2 3">17J27-24</strain>
    </source>
</reference>
<sequence length="275" mass="30637">MGGGFVAHRTEEFIVGIFDRLRGGLAGRNTSRGKEGARAYAVGDIHGRLDLLEKVLRLIETDIASRPAARNFIVFLGDLIDRGPDSAGVVERLRTYRPDFARPVFLSGNHEEILLRILDGDADILPSWLKFGGAECAESYGVNADALRRMDEKAAIEMIRSKVPREHRDFLESFGDTFRFGDYLFVHAGIRPGVGLEEQDRHDLRWIRDPFLSDAKEHGFIVVHGHTIVDEVEERPNRIAIDTGAYHSGVLTALAIEGSKRWYLATETRGAKVGA</sequence>
<dbReference type="GO" id="GO:0005737">
    <property type="term" value="C:cytoplasm"/>
    <property type="evidence" value="ECO:0007669"/>
    <property type="project" value="TreeGrafter"/>
</dbReference>
<name>A0A4Y8ZWZ7_9SPHN</name>
<dbReference type="GO" id="GO:0110154">
    <property type="term" value="P:RNA decapping"/>
    <property type="evidence" value="ECO:0007669"/>
    <property type="project" value="TreeGrafter"/>
</dbReference>
<evidence type="ECO:0000313" key="3">
    <source>
        <dbReference type="Proteomes" id="UP000298213"/>
    </source>
</evidence>
<dbReference type="PANTHER" id="PTHR42850:SF4">
    <property type="entry name" value="ZINC-DEPENDENT ENDOPOLYPHOSPHATASE"/>
    <property type="match status" value="1"/>
</dbReference>
<keyword evidence="3" id="KW-1185">Reference proteome</keyword>
<dbReference type="RefSeq" id="WP_135082936.1">
    <property type="nucleotide sequence ID" value="NZ_SPDV01000002.1"/>
</dbReference>
<proteinExistence type="predicted"/>
<evidence type="ECO:0000259" key="1">
    <source>
        <dbReference type="Pfam" id="PF00149"/>
    </source>
</evidence>